<gene>
    <name evidence="1" type="ORF">E3N88_18008</name>
</gene>
<proteinExistence type="predicted"/>
<dbReference type="Proteomes" id="UP000326396">
    <property type="component" value="Linkage Group LG17"/>
</dbReference>
<name>A0A5N6NTD7_9ASTR</name>
<dbReference type="EMBL" id="SZYD01000009">
    <property type="protein sequence ID" value="KAD5318062.1"/>
    <property type="molecule type" value="Genomic_DNA"/>
</dbReference>
<keyword evidence="2" id="KW-1185">Reference proteome</keyword>
<organism evidence="1 2">
    <name type="scientific">Mikania micrantha</name>
    <name type="common">bitter vine</name>
    <dbReference type="NCBI Taxonomy" id="192012"/>
    <lineage>
        <taxon>Eukaryota</taxon>
        <taxon>Viridiplantae</taxon>
        <taxon>Streptophyta</taxon>
        <taxon>Embryophyta</taxon>
        <taxon>Tracheophyta</taxon>
        <taxon>Spermatophyta</taxon>
        <taxon>Magnoliopsida</taxon>
        <taxon>eudicotyledons</taxon>
        <taxon>Gunneridae</taxon>
        <taxon>Pentapetalae</taxon>
        <taxon>asterids</taxon>
        <taxon>campanulids</taxon>
        <taxon>Asterales</taxon>
        <taxon>Asteraceae</taxon>
        <taxon>Asteroideae</taxon>
        <taxon>Heliantheae alliance</taxon>
        <taxon>Eupatorieae</taxon>
        <taxon>Mikania</taxon>
    </lineage>
</organism>
<evidence type="ECO:0000313" key="2">
    <source>
        <dbReference type="Proteomes" id="UP000326396"/>
    </source>
</evidence>
<sequence length="84" mass="10138">MFDKPLVSEVSTLFVFVIIGRYRMTGNKAALVRFVEKALILIRLQMYRGKLEAFWYDYVRTTMGRIYALYIQDCEHYKWVNCHF</sequence>
<protein>
    <submittedName>
        <fullName evidence="1">Uncharacterized protein</fullName>
    </submittedName>
</protein>
<accession>A0A5N6NTD7</accession>
<reference evidence="1 2" key="1">
    <citation type="submission" date="2019-05" db="EMBL/GenBank/DDBJ databases">
        <title>Mikania micrantha, genome provides insights into the molecular mechanism of rapid growth.</title>
        <authorList>
            <person name="Liu B."/>
        </authorList>
    </citation>
    <scope>NUCLEOTIDE SEQUENCE [LARGE SCALE GENOMIC DNA]</scope>
    <source>
        <strain evidence="1">NLD-2019</strain>
        <tissue evidence="1">Leaf</tissue>
    </source>
</reference>
<evidence type="ECO:0000313" key="1">
    <source>
        <dbReference type="EMBL" id="KAD5318062.1"/>
    </source>
</evidence>
<dbReference type="AlphaFoldDB" id="A0A5N6NTD7"/>
<comment type="caution">
    <text evidence="1">The sequence shown here is derived from an EMBL/GenBank/DDBJ whole genome shotgun (WGS) entry which is preliminary data.</text>
</comment>